<protein>
    <submittedName>
        <fullName evidence="3">MBL fold metallo-hydrolase</fullName>
    </submittedName>
</protein>
<dbReference type="RefSeq" id="WP_130981609.1">
    <property type="nucleotide sequence ID" value="NZ_SISG01000001.1"/>
</dbReference>
<dbReference type="InterPro" id="IPR001279">
    <property type="entry name" value="Metallo-B-lactamas"/>
</dbReference>
<evidence type="ECO:0000313" key="3">
    <source>
        <dbReference type="EMBL" id="TBN57498.1"/>
    </source>
</evidence>
<name>A0A4Q9GVA3_9MICO</name>
<dbReference type="PANTHER" id="PTHR43546">
    <property type="entry name" value="UPF0173 METAL-DEPENDENT HYDROLASE MJ1163-RELATED"/>
    <property type="match status" value="1"/>
</dbReference>
<feature type="domain" description="Metallo-beta-lactamase" evidence="2">
    <location>
        <begin position="22"/>
        <end position="214"/>
    </location>
</feature>
<dbReference type="AlphaFoldDB" id="A0A4Q9GVA3"/>
<proteinExistence type="predicted"/>
<dbReference type="GO" id="GO:0016787">
    <property type="term" value="F:hydrolase activity"/>
    <property type="evidence" value="ECO:0007669"/>
    <property type="project" value="UniProtKB-KW"/>
</dbReference>
<dbReference type="InterPro" id="IPR050114">
    <property type="entry name" value="UPF0173_UPF0282_UlaG_hydrolase"/>
</dbReference>
<reference evidence="4" key="1">
    <citation type="submission" date="2019-02" db="EMBL/GenBank/DDBJ databases">
        <title>Glaciihabitans arcticus sp. nov., a psychrotolerant bacterium isolated from polar soil.</title>
        <authorList>
            <person name="Dahal R.H."/>
        </authorList>
    </citation>
    <scope>NUCLEOTIDE SEQUENCE [LARGE SCALE GENOMIC DNA]</scope>
    <source>
        <strain evidence="4">RP-3-7</strain>
    </source>
</reference>
<comment type="caution">
    <text evidence="3">The sequence shown here is derived from an EMBL/GenBank/DDBJ whole genome shotgun (WGS) entry which is preliminary data.</text>
</comment>
<dbReference type="Proteomes" id="UP000294194">
    <property type="component" value="Unassembled WGS sequence"/>
</dbReference>
<dbReference type="PANTHER" id="PTHR43546:SF9">
    <property type="entry name" value="L-ASCORBATE-6-PHOSPHATE LACTONASE ULAG-RELATED"/>
    <property type="match status" value="1"/>
</dbReference>
<evidence type="ECO:0000313" key="4">
    <source>
        <dbReference type="Proteomes" id="UP000294194"/>
    </source>
</evidence>
<dbReference type="EMBL" id="SISG01000001">
    <property type="protein sequence ID" value="TBN57498.1"/>
    <property type="molecule type" value="Genomic_DNA"/>
</dbReference>
<dbReference type="InterPro" id="IPR036866">
    <property type="entry name" value="RibonucZ/Hydroxyglut_hydro"/>
</dbReference>
<keyword evidence="4" id="KW-1185">Reference proteome</keyword>
<accession>A0A4Q9GVA3</accession>
<evidence type="ECO:0000259" key="2">
    <source>
        <dbReference type="Pfam" id="PF12706"/>
    </source>
</evidence>
<evidence type="ECO:0000256" key="1">
    <source>
        <dbReference type="ARBA" id="ARBA00022801"/>
    </source>
</evidence>
<keyword evidence="1 3" id="KW-0378">Hydrolase</keyword>
<dbReference type="Gene3D" id="3.60.15.10">
    <property type="entry name" value="Ribonuclease Z/Hydroxyacylglutathione hydrolase-like"/>
    <property type="match status" value="1"/>
</dbReference>
<sequence>MSTTTLTWIGGPTALLEYAGLRIVTDPTFDAPQTYVEPGETTLVKTAGPAIQRSDLGTVDLVLLSHHGHKDNLDWEGLELLASGITTLSTPQAASDLFGGKVVGLDSWETHEIGAVTITAVPALHGPPGSEPLVGPVIGFVLEAPGEPVVYVSGDNASLPLVEQISDRFDGVDIAILFAGAARVPGIDANLTLTSADAVSAAALLRAPIVVGLHTDDWEHFSENRASLEAAFGDTGVLVETPRGETVTL</sequence>
<gene>
    <name evidence="3" type="ORF">EYE40_08910</name>
</gene>
<dbReference type="SUPFAM" id="SSF56281">
    <property type="entry name" value="Metallo-hydrolase/oxidoreductase"/>
    <property type="match status" value="1"/>
</dbReference>
<dbReference type="Pfam" id="PF12706">
    <property type="entry name" value="Lactamase_B_2"/>
    <property type="match status" value="1"/>
</dbReference>
<organism evidence="3 4">
    <name type="scientific">Glaciihabitans arcticus</name>
    <dbReference type="NCBI Taxonomy" id="2668039"/>
    <lineage>
        <taxon>Bacteria</taxon>
        <taxon>Bacillati</taxon>
        <taxon>Actinomycetota</taxon>
        <taxon>Actinomycetes</taxon>
        <taxon>Micrococcales</taxon>
        <taxon>Microbacteriaceae</taxon>
        <taxon>Glaciihabitans</taxon>
    </lineage>
</organism>